<feature type="transmembrane region" description="Helical" evidence="2">
    <location>
        <begin position="74"/>
        <end position="97"/>
    </location>
</feature>
<keyword evidence="2" id="KW-0472">Membrane</keyword>
<keyword evidence="1" id="KW-0175">Coiled coil</keyword>
<feature type="coiled-coil region" evidence="1">
    <location>
        <begin position="224"/>
        <end position="251"/>
    </location>
</feature>
<evidence type="ECO:0000313" key="4">
    <source>
        <dbReference type="Proteomes" id="UP000037035"/>
    </source>
</evidence>
<organism evidence="3 4">
    <name type="scientific">Puccinia sorghi</name>
    <dbReference type="NCBI Taxonomy" id="27349"/>
    <lineage>
        <taxon>Eukaryota</taxon>
        <taxon>Fungi</taxon>
        <taxon>Dikarya</taxon>
        <taxon>Basidiomycota</taxon>
        <taxon>Pucciniomycotina</taxon>
        <taxon>Pucciniomycetes</taxon>
        <taxon>Pucciniales</taxon>
        <taxon>Pucciniaceae</taxon>
        <taxon>Puccinia</taxon>
    </lineage>
</organism>
<comment type="caution">
    <text evidence="3">The sequence shown here is derived from an EMBL/GenBank/DDBJ whole genome shotgun (WGS) entry which is preliminary data.</text>
</comment>
<protein>
    <submittedName>
        <fullName evidence="3">Uncharacterized protein</fullName>
    </submittedName>
</protein>
<dbReference type="AlphaFoldDB" id="A0A0L6U9E1"/>
<gene>
    <name evidence="3" type="ORF">VP01_844g1</name>
</gene>
<dbReference type="EMBL" id="LAVV01013993">
    <property type="protein sequence ID" value="KNZ45136.1"/>
    <property type="molecule type" value="Genomic_DNA"/>
</dbReference>
<name>A0A0L6U9E1_9BASI</name>
<proteinExistence type="predicted"/>
<feature type="transmembrane region" description="Helical" evidence="2">
    <location>
        <begin position="118"/>
        <end position="147"/>
    </location>
</feature>
<dbReference type="VEuPathDB" id="FungiDB:VP01_844g1"/>
<evidence type="ECO:0000256" key="2">
    <source>
        <dbReference type="SAM" id="Phobius"/>
    </source>
</evidence>
<sequence>MHKPLANPRIPIKTEQPAAVSLSFSSHALYLVKESKGYYQDYVCFPNSRSCFLVSLHTKIVCCSLYSLLVQVLIFYSFSIIGISSMSLSSFFFFIFIQFNKTNTHYISVRKRKANHTFLHVSIPKAICCSLCSLLVQVCCGVIRFYLISLQVLVGNILFQRNGGGGEIIIWQPKATSQTLLKVGKDSSVSLIIMTRTDNFIVSLGCILSSLCTMARLRNKMGKRRTQETRAKRLKSNRNDFKDELFSLEKSSLCLHVAYFITASTGWNESKKFETSVFIIQVHLVSQQVMDFFQTYQSCNSTYSFLSYTSTSWDEMIQRVHEYFFYNIFSFIQNLDSFVWRLGESPSKLLLLIQTFSKITVPKNLHMQTGGVWMAAWLKHTACQLKAVGQVFFAVISSIYNLQNMLLIEFHLINMEKQLNNNKKSIQEIMALNSRMICLAVAGDAAKYIYIFIMLSHHHKNTILYNVQLPLNKLQNYRLLVIDNLFNINVKKKKIQAFLIYHMEGSVPWHSVRLKTCENHSET</sequence>
<keyword evidence="4" id="KW-1185">Reference proteome</keyword>
<reference evidence="3 4" key="1">
    <citation type="submission" date="2015-08" db="EMBL/GenBank/DDBJ databases">
        <title>Next Generation Sequencing and Analysis of the Genome of Puccinia sorghi L Schw, the Causal Agent of Maize Common Rust.</title>
        <authorList>
            <person name="Rochi L."/>
            <person name="Burguener G."/>
            <person name="Darino M."/>
            <person name="Turjanski A."/>
            <person name="Kreff E."/>
            <person name="Dieguez M.J."/>
            <person name="Sacco F."/>
        </authorList>
    </citation>
    <scope>NUCLEOTIDE SEQUENCE [LARGE SCALE GENOMIC DNA]</scope>
    <source>
        <strain evidence="3 4">RO10H11247</strain>
    </source>
</reference>
<keyword evidence="2" id="KW-0812">Transmembrane</keyword>
<dbReference type="Proteomes" id="UP000037035">
    <property type="component" value="Unassembled WGS sequence"/>
</dbReference>
<evidence type="ECO:0000256" key="1">
    <source>
        <dbReference type="SAM" id="Coils"/>
    </source>
</evidence>
<keyword evidence="2" id="KW-1133">Transmembrane helix</keyword>
<accession>A0A0L6U9E1</accession>
<evidence type="ECO:0000313" key="3">
    <source>
        <dbReference type="EMBL" id="KNZ45136.1"/>
    </source>
</evidence>